<feature type="transmembrane region" description="Helical" evidence="1">
    <location>
        <begin position="203"/>
        <end position="222"/>
    </location>
</feature>
<dbReference type="EMBL" id="JAQQBS010001422">
    <property type="protein sequence ID" value="KAK0166460.1"/>
    <property type="molecule type" value="Genomic_DNA"/>
</dbReference>
<dbReference type="InterPro" id="IPR026620">
    <property type="entry name" value="TMEM177"/>
</dbReference>
<proteinExistence type="predicted"/>
<dbReference type="Proteomes" id="UP001168990">
    <property type="component" value="Unassembled WGS sequence"/>
</dbReference>
<keyword evidence="1" id="KW-0812">Transmembrane</keyword>
<reference evidence="2" key="1">
    <citation type="journal article" date="2023" name="bioRxiv">
        <title>Scaffold-level genome assemblies of two parasitoid biocontrol wasps reveal the parthenogenesis mechanism and an associated novel virus.</title>
        <authorList>
            <person name="Inwood S."/>
            <person name="Skelly J."/>
            <person name="Guhlin J."/>
            <person name="Harrop T."/>
            <person name="Goldson S."/>
            <person name="Dearden P."/>
        </authorList>
    </citation>
    <scope>NUCLEOTIDE SEQUENCE</scope>
    <source>
        <strain evidence="2">Irish</strain>
        <tissue evidence="2">Whole body</tissue>
    </source>
</reference>
<reference evidence="2" key="2">
    <citation type="submission" date="2023-03" db="EMBL/GenBank/DDBJ databases">
        <authorList>
            <person name="Inwood S.N."/>
            <person name="Skelly J.G."/>
            <person name="Guhlin J."/>
            <person name="Harrop T.W.R."/>
            <person name="Goldson S.G."/>
            <person name="Dearden P.K."/>
        </authorList>
    </citation>
    <scope>NUCLEOTIDE SEQUENCE</scope>
    <source>
        <strain evidence="2">Irish</strain>
        <tissue evidence="2">Whole body</tissue>
    </source>
</reference>
<evidence type="ECO:0000313" key="2">
    <source>
        <dbReference type="EMBL" id="KAK0166460.1"/>
    </source>
</evidence>
<comment type="caution">
    <text evidence="2">The sequence shown here is derived from an EMBL/GenBank/DDBJ whole genome shotgun (WGS) entry which is preliminary data.</text>
</comment>
<dbReference type="GO" id="GO:0016020">
    <property type="term" value="C:membrane"/>
    <property type="evidence" value="ECO:0007669"/>
    <property type="project" value="TreeGrafter"/>
</dbReference>
<keyword evidence="1" id="KW-0472">Membrane</keyword>
<feature type="transmembrane region" description="Helical" evidence="1">
    <location>
        <begin position="170"/>
        <end position="191"/>
    </location>
</feature>
<sequence>MWNRLKWFVSPQGRNTMGAIATVGAFSVFSVSYLPKSLFLDKYHDFVTVRKYNEPLSVTPHLQKLWTEVLHDLNLSEFYKLLLKPFMVCGFDVWHEGSLRTKYGSIIGLPVNFTYHDIESIDKNQIIINNEPLNLSRDDAKKFLESFLLSDDGKKYAIAREILMTDNYNIVIQSVVSALLTGGVYVLSAHLNESLSMFDKPRTIRVVMYLVIASFFWGVWAMQKDILTRRYESSVDEKISQLGPKYVKGAVEFYDKMLQRNIALRTLLGTQGEKAYTCKGNEQFIIRMKKLPITHRKNFFEEKLKNLNSSASFNNDSTLNFE</sequence>
<name>A0AA39FBG3_9HYME</name>
<evidence type="ECO:0000313" key="3">
    <source>
        <dbReference type="Proteomes" id="UP001168990"/>
    </source>
</evidence>
<dbReference type="AlphaFoldDB" id="A0AA39FBG3"/>
<organism evidence="2 3">
    <name type="scientific">Microctonus aethiopoides</name>
    <dbReference type="NCBI Taxonomy" id="144406"/>
    <lineage>
        <taxon>Eukaryota</taxon>
        <taxon>Metazoa</taxon>
        <taxon>Ecdysozoa</taxon>
        <taxon>Arthropoda</taxon>
        <taxon>Hexapoda</taxon>
        <taxon>Insecta</taxon>
        <taxon>Pterygota</taxon>
        <taxon>Neoptera</taxon>
        <taxon>Endopterygota</taxon>
        <taxon>Hymenoptera</taxon>
        <taxon>Apocrita</taxon>
        <taxon>Ichneumonoidea</taxon>
        <taxon>Braconidae</taxon>
        <taxon>Euphorinae</taxon>
        <taxon>Microctonus</taxon>
    </lineage>
</organism>
<dbReference type="PANTHER" id="PTHR21824">
    <property type="entry name" value="TRANSMEMBRANE PROTEIN 177"/>
    <property type="match status" value="1"/>
</dbReference>
<gene>
    <name evidence="2" type="ORF">PV328_004880</name>
</gene>
<dbReference type="PANTHER" id="PTHR21824:SF4">
    <property type="entry name" value="TRANSMEMBRANE PROTEIN 177"/>
    <property type="match status" value="1"/>
</dbReference>
<evidence type="ECO:0008006" key="4">
    <source>
        <dbReference type="Google" id="ProtNLM"/>
    </source>
</evidence>
<protein>
    <recommendedName>
        <fullName evidence="4">Transmembrane protein 177</fullName>
    </recommendedName>
</protein>
<keyword evidence="1" id="KW-1133">Transmembrane helix</keyword>
<evidence type="ECO:0000256" key="1">
    <source>
        <dbReference type="SAM" id="Phobius"/>
    </source>
</evidence>
<feature type="transmembrane region" description="Helical" evidence="1">
    <location>
        <begin position="16"/>
        <end position="34"/>
    </location>
</feature>
<accession>A0AA39FBG3</accession>
<keyword evidence="3" id="KW-1185">Reference proteome</keyword>